<dbReference type="Proteomes" id="UP000268033">
    <property type="component" value="Unassembled WGS sequence"/>
</dbReference>
<gene>
    <name evidence="9" type="primary">secE</name>
    <name evidence="10" type="ORF">EDC28_11610</name>
</gene>
<feature type="transmembrane region" description="Helical" evidence="9">
    <location>
        <begin position="45"/>
        <end position="65"/>
    </location>
</feature>
<evidence type="ECO:0000313" key="11">
    <source>
        <dbReference type="Proteomes" id="UP000268033"/>
    </source>
</evidence>
<comment type="subunit">
    <text evidence="9">Component of the Sec protein translocase complex. Heterotrimer consisting of SecY, SecE and SecG subunits. The heterotrimers can form oligomers, although 1 heterotrimer is thought to be able to translocate proteins. Interacts with the ribosome. Interacts with SecDF, and other proteins may be involved. Interacts with SecA.</text>
</comment>
<keyword evidence="6 9" id="KW-1133">Transmembrane helix</keyword>
<keyword evidence="3 9" id="KW-1003">Cell membrane</keyword>
<evidence type="ECO:0000256" key="2">
    <source>
        <dbReference type="ARBA" id="ARBA00022448"/>
    </source>
</evidence>
<feature type="transmembrane region" description="Helical" evidence="9">
    <location>
        <begin position="20"/>
        <end position="39"/>
    </location>
</feature>
<dbReference type="PRINTS" id="PR01650">
    <property type="entry name" value="SECETRNLCASE"/>
</dbReference>
<keyword evidence="5 9" id="KW-0653">Protein transport</keyword>
<evidence type="ECO:0000256" key="5">
    <source>
        <dbReference type="ARBA" id="ARBA00022927"/>
    </source>
</evidence>
<dbReference type="EMBL" id="RJUL01000016">
    <property type="protein sequence ID" value="ROQ18772.1"/>
    <property type="molecule type" value="Genomic_DNA"/>
</dbReference>
<dbReference type="PANTHER" id="PTHR33910:SF1">
    <property type="entry name" value="PROTEIN TRANSLOCASE SUBUNIT SECE"/>
    <property type="match status" value="1"/>
</dbReference>
<name>A0A3N1NJ86_9GAMM</name>
<dbReference type="Pfam" id="PF00584">
    <property type="entry name" value="SecE"/>
    <property type="match status" value="1"/>
</dbReference>
<dbReference type="NCBIfam" id="TIGR00964">
    <property type="entry name" value="secE_bact"/>
    <property type="match status" value="1"/>
</dbReference>
<feature type="transmembrane region" description="Helical" evidence="9">
    <location>
        <begin position="94"/>
        <end position="115"/>
    </location>
</feature>
<comment type="function">
    <text evidence="9">Essential subunit of the Sec protein translocation channel SecYEG. Clamps together the 2 halves of SecY. May contact the channel plug during translocation.</text>
</comment>
<accession>A0A3N1NJ86</accession>
<proteinExistence type="inferred from homology"/>
<dbReference type="HAMAP" id="MF_00422">
    <property type="entry name" value="SecE"/>
    <property type="match status" value="1"/>
</dbReference>
<dbReference type="InterPro" id="IPR001901">
    <property type="entry name" value="Translocase_SecE/Sec61-g"/>
</dbReference>
<comment type="similarity">
    <text evidence="9">Belongs to the SecE/SEC61-gamma family.</text>
</comment>
<comment type="caution">
    <text evidence="9">Lacks conserved residue(s) required for the propagation of feature annotation.</text>
</comment>
<organism evidence="10 11">
    <name type="scientific">Gallaecimonas pentaromativorans</name>
    <dbReference type="NCBI Taxonomy" id="584787"/>
    <lineage>
        <taxon>Bacteria</taxon>
        <taxon>Pseudomonadati</taxon>
        <taxon>Pseudomonadota</taxon>
        <taxon>Gammaproteobacteria</taxon>
        <taxon>Enterobacterales</taxon>
        <taxon>Gallaecimonadaceae</taxon>
        <taxon>Gallaecimonas</taxon>
    </lineage>
</organism>
<keyword evidence="11" id="KW-1185">Reference proteome</keyword>
<evidence type="ECO:0000256" key="1">
    <source>
        <dbReference type="ARBA" id="ARBA00004370"/>
    </source>
</evidence>
<protein>
    <recommendedName>
        <fullName evidence="9">Protein translocase subunit SecE</fullName>
    </recommendedName>
</protein>
<evidence type="ECO:0000256" key="4">
    <source>
        <dbReference type="ARBA" id="ARBA00022692"/>
    </source>
</evidence>
<dbReference type="GO" id="GO:0065002">
    <property type="term" value="P:intracellular protein transmembrane transport"/>
    <property type="evidence" value="ECO:0007669"/>
    <property type="project" value="UniProtKB-UniRule"/>
</dbReference>
<dbReference type="PANTHER" id="PTHR33910">
    <property type="entry name" value="PROTEIN TRANSLOCASE SUBUNIT SECE"/>
    <property type="match status" value="1"/>
</dbReference>
<dbReference type="GO" id="GO:0043952">
    <property type="term" value="P:protein transport by the Sec complex"/>
    <property type="evidence" value="ECO:0007669"/>
    <property type="project" value="UniProtKB-UniRule"/>
</dbReference>
<evidence type="ECO:0000313" key="10">
    <source>
        <dbReference type="EMBL" id="ROQ18772.1"/>
    </source>
</evidence>
<reference evidence="10 11" key="1">
    <citation type="submission" date="2018-11" db="EMBL/GenBank/DDBJ databases">
        <title>Genomic Encyclopedia of Type Strains, Phase IV (KMG-IV): sequencing the most valuable type-strain genomes for metagenomic binning, comparative biology and taxonomic classification.</title>
        <authorList>
            <person name="Goeker M."/>
        </authorList>
    </citation>
    <scope>NUCLEOTIDE SEQUENCE [LARGE SCALE GENOMIC DNA]</scope>
    <source>
        <strain evidence="10 11">DSM 21945</strain>
    </source>
</reference>
<evidence type="ECO:0000256" key="8">
    <source>
        <dbReference type="ARBA" id="ARBA00023136"/>
    </source>
</evidence>
<dbReference type="GO" id="GO:0006605">
    <property type="term" value="P:protein targeting"/>
    <property type="evidence" value="ECO:0007669"/>
    <property type="project" value="UniProtKB-UniRule"/>
</dbReference>
<dbReference type="GO" id="GO:0005886">
    <property type="term" value="C:plasma membrane"/>
    <property type="evidence" value="ECO:0007669"/>
    <property type="project" value="UniProtKB-UniRule"/>
</dbReference>
<comment type="caution">
    <text evidence="10">The sequence shown here is derived from an EMBL/GenBank/DDBJ whole genome shotgun (WGS) entry which is preliminary data.</text>
</comment>
<dbReference type="AlphaFoldDB" id="A0A3N1NJ86"/>
<dbReference type="InterPro" id="IPR005807">
    <property type="entry name" value="SecE_bac"/>
</dbReference>
<evidence type="ECO:0000256" key="7">
    <source>
        <dbReference type="ARBA" id="ARBA00023010"/>
    </source>
</evidence>
<keyword evidence="2 9" id="KW-0813">Transport</keyword>
<dbReference type="STRING" id="584787.GCA_001247655_02398"/>
<comment type="subcellular location">
    <subcellularLocation>
        <location evidence="1">Membrane</location>
    </subcellularLocation>
</comment>
<evidence type="ECO:0000256" key="3">
    <source>
        <dbReference type="ARBA" id="ARBA00022475"/>
    </source>
</evidence>
<dbReference type="Gene3D" id="1.20.5.1030">
    <property type="entry name" value="Preprotein translocase secy subunit"/>
    <property type="match status" value="1"/>
</dbReference>
<evidence type="ECO:0000256" key="6">
    <source>
        <dbReference type="ARBA" id="ARBA00022989"/>
    </source>
</evidence>
<dbReference type="GO" id="GO:0008320">
    <property type="term" value="F:protein transmembrane transporter activity"/>
    <property type="evidence" value="ECO:0007669"/>
    <property type="project" value="UniProtKB-UniRule"/>
</dbReference>
<evidence type="ECO:0000256" key="9">
    <source>
        <dbReference type="HAMAP-Rule" id="MF_00422"/>
    </source>
</evidence>
<sequence length="131" mass="14239">MMSVNTEHQQQPKGGALDVVLWILVVALLCGLVVVNHFYGQDTSMLIRAVIGVAAFAIAIGLAALTRKGKQALAFAKESRTEVRKVVWPTRQETVHTTLIIMAAVAVMGLLLWAMDGILVRVIGWFTGLEI</sequence>
<dbReference type="InterPro" id="IPR038379">
    <property type="entry name" value="SecE_sf"/>
</dbReference>
<keyword evidence="7 9" id="KW-0811">Translocation</keyword>
<keyword evidence="4 9" id="KW-0812">Transmembrane</keyword>
<keyword evidence="8 9" id="KW-0472">Membrane</keyword>
<dbReference type="GO" id="GO:0009306">
    <property type="term" value="P:protein secretion"/>
    <property type="evidence" value="ECO:0007669"/>
    <property type="project" value="UniProtKB-UniRule"/>
</dbReference>
<dbReference type="NCBIfam" id="NF004372">
    <property type="entry name" value="PRK05740.1-2"/>
    <property type="match status" value="1"/>
</dbReference>